<proteinExistence type="predicted"/>
<gene>
    <name evidence="2" type="ORF">I3J27_19105</name>
</gene>
<evidence type="ECO:0000313" key="3">
    <source>
        <dbReference type="Proteomes" id="UP001179614"/>
    </source>
</evidence>
<name>A0ABY7MVJ3_9BRAD</name>
<dbReference type="InterPro" id="IPR037053">
    <property type="entry name" value="Phage_tail_collar_dom_sf"/>
</dbReference>
<organism evidence="2 3">
    <name type="scientific">Bradyrhizobium xenonodulans</name>
    <dbReference type="NCBI Taxonomy" id="2736875"/>
    <lineage>
        <taxon>Bacteria</taxon>
        <taxon>Pseudomonadati</taxon>
        <taxon>Pseudomonadota</taxon>
        <taxon>Alphaproteobacteria</taxon>
        <taxon>Hyphomicrobiales</taxon>
        <taxon>Nitrobacteraceae</taxon>
        <taxon>Bradyrhizobium</taxon>
    </lineage>
</organism>
<evidence type="ECO:0000259" key="1">
    <source>
        <dbReference type="Pfam" id="PF07484"/>
    </source>
</evidence>
<dbReference type="Proteomes" id="UP001179614">
    <property type="component" value="Chromosome"/>
</dbReference>
<dbReference type="SUPFAM" id="SSF88874">
    <property type="entry name" value="Receptor-binding domain of short tail fibre protein gp12"/>
    <property type="match status" value="1"/>
</dbReference>
<dbReference type="EMBL" id="CP089391">
    <property type="protein sequence ID" value="WBL82433.1"/>
    <property type="molecule type" value="Genomic_DNA"/>
</dbReference>
<protein>
    <submittedName>
        <fullName evidence="2">Tail fiber protein</fullName>
    </submittedName>
</protein>
<keyword evidence="3" id="KW-1185">Reference proteome</keyword>
<reference evidence="2" key="1">
    <citation type="submission" date="2021-12" db="EMBL/GenBank/DDBJ databases">
        <title>Bradyrhizobium xenonodulans sp. nov.</title>
        <authorList>
            <person name="Claassens R."/>
            <person name="Venter S.N."/>
            <person name="Beukes C.W."/>
            <person name="Stepkowski T."/>
            <person name="Steenkamp E.T."/>
        </authorList>
    </citation>
    <scope>NUCLEOTIDE SEQUENCE</scope>
    <source>
        <strain evidence="2">14AB</strain>
    </source>
</reference>
<accession>A0ABY7MVJ3</accession>
<dbReference type="RefSeq" id="WP_270172431.1">
    <property type="nucleotide sequence ID" value="NZ_CP089391.1"/>
</dbReference>
<dbReference type="InterPro" id="IPR011083">
    <property type="entry name" value="Phage_tail_collar_dom"/>
</dbReference>
<dbReference type="Pfam" id="PF07484">
    <property type="entry name" value="Collar"/>
    <property type="match status" value="1"/>
</dbReference>
<sequence>MPYQPVLGQIMPFAGTMIPRGWALCNGAQLAIQQWQALFSLIGTSYGGNGVTTFALPDLRGRAILGSSGGAGAYPVGMISGSVSVNMTGLQLPQHNHMIQATAANGEGRGATPENNIFATSTAPVGKNIFLAAGNAETPLATGTNLVNEGGGQPHNNMQPYLVISYLIAMQGLYPSRN</sequence>
<dbReference type="Gene3D" id="3.90.1340.10">
    <property type="entry name" value="Phage tail collar domain"/>
    <property type="match status" value="1"/>
</dbReference>
<feature type="domain" description="Phage tail collar" evidence="1">
    <location>
        <begin position="8"/>
        <end position="64"/>
    </location>
</feature>
<evidence type="ECO:0000313" key="2">
    <source>
        <dbReference type="EMBL" id="WBL82433.1"/>
    </source>
</evidence>